<proteinExistence type="inferred from homology"/>
<feature type="domain" description="Electron transfer flavoprotein alpha/beta-subunit N-terminal" evidence="3">
    <location>
        <begin position="74"/>
        <end position="264"/>
    </location>
</feature>
<dbReference type="Gene3D" id="3.40.50.1220">
    <property type="entry name" value="TPP-binding domain"/>
    <property type="match status" value="1"/>
</dbReference>
<dbReference type="PANTHER" id="PTHR43153">
    <property type="entry name" value="ELECTRON TRANSFER FLAVOPROTEIN ALPHA"/>
    <property type="match status" value="1"/>
</dbReference>
<dbReference type="SUPFAM" id="SSF54862">
    <property type="entry name" value="4Fe-4S ferredoxins"/>
    <property type="match status" value="1"/>
</dbReference>
<dbReference type="SMART" id="SM00893">
    <property type="entry name" value="ETF"/>
    <property type="match status" value="1"/>
</dbReference>
<dbReference type="OrthoDB" id="9770286at2"/>
<dbReference type="Gene3D" id="3.30.70.20">
    <property type="match status" value="1"/>
</dbReference>
<reference evidence="4 5" key="2">
    <citation type="journal article" date="2013" name="PLoS ONE">
        <title>INDIGO - INtegrated Data Warehouse of MIcrobial GenOmes with Examples from the Red Sea Extremophiles.</title>
        <authorList>
            <person name="Alam I."/>
            <person name="Antunes A."/>
            <person name="Kamau A.A."/>
            <person name="Ba Alawi W."/>
            <person name="Kalkatawi M."/>
            <person name="Stingl U."/>
            <person name="Bajic V.B."/>
        </authorList>
    </citation>
    <scope>NUCLEOTIDE SEQUENCE [LARGE SCALE GENOMIC DNA]</scope>
    <source>
        <strain evidence="4 5">SSD-17B</strain>
    </source>
</reference>
<dbReference type="Gene3D" id="3.40.50.620">
    <property type="entry name" value="HUPs"/>
    <property type="match status" value="1"/>
</dbReference>
<organism evidence="4 5">
    <name type="scientific">Haloplasma contractile SSD-17B</name>
    <dbReference type="NCBI Taxonomy" id="1033810"/>
    <lineage>
        <taxon>Bacteria</taxon>
        <taxon>Bacillati</taxon>
        <taxon>Mycoplasmatota</taxon>
        <taxon>Mollicutes</taxon>
        <taxon>Haloplasmatales</taxon>
        <taxon>Haloplasmataceae</taxon>
        <taxon>Haloplasma</taxon>
    </lineage>
</organism>
<dbReference type="AlphaFoldDB" id="F7PU88"/>
<dbReference type="InterPro" id="IPR014730">
    <property type="entry name" value="ETF_a/b_N"/>
</dbReference>
<dbReference type="InterPro" id="IPR029035">
    <property type="entry name" value="DHS-like_NAD/FAD-binding_dom"/>
</dbReference>
<evidence type="ECO:0000313" key="5">
    <source>
        <dbReference type="Proteomes" id="UP000005707"/>
    </source>
</evidence>
<reference evidence="4 5" key="1">
    <citation type="journal article" date="2011" name="J. Bacteriol.">
        <title>Genome sequence of Haloplasma contractile, an unusual contractile bacterium from a deep-sea anoxic brine lake.</title>
        <authorList>
            <person name="Antunes A."/>
            <person name="Alam I."/>
            <person name="El Dorry H."/>
            <person name="Siam R."/>
            <person name="Robertson A."/>
            <person name="Bajic V.B."/>
            <person name="Stingl U."/>
        </authorList>
    </citation>
    <scope>NUCLEOTIDE SEQUENCE [LARGE SCALE GENOMIC DNA]</scope>
    <source>
        <strain evidence="4 5">SSD-17B</strain>
    </source>
</reference>
<keyword evidence="5" id="KW-1185">Reference proteome</keyword>
<dbReference type="PANTHER" id="PTHR43153:SF1">
    <property type="entry name" value="ELECTRON TRANSFER FLAVOPROTEIN SUBUNIT ALPHA, MITOCHONDRIAL"/>
    <property type="match status" value="1"/>
</dbReference>
<accession>F7PU88</accession>
<gene>
    <name evidence="4" type="ORF">HLPCO_002209</name>
</gene>
<keyword evidence="2" id="KW-0274">FAD</keyword>
<keyword evidence="4" id="KW-0560">Oxidoreductase</keyword>
<name>F7PU88_9MOLU</name>
<dbReference type="GO" id="GO:0033539">
    <property type="term" value="P:fatty acid beta-oxidation using acyl-CoA dehydrogenase"/>
    <property type="evidence" value="ECO:0007669"/>
    <property type="project" value="TreeGrafter"/>
</dbReference>
<evidence type="ECO:0000256" key="2">
    <source>
        <dbReference type="PIRSR" id="PIRSR000089-1"/>
    </source>
</evidence>
<evidence type="ECO:0000313" key="4">
    <source>
        <dbReference type="EMBL" id="ERJ11726.1"/>
    </source>
</evidence>
<dbReference type="Pfam" id="PF01012">
    <property type="entry name" value="ETF"/>
    <property type="match status" value="1"/>
</dbReference>
<sequence>MSNISVNQKNITKDISKQLMELCPFNAFEYDNGVLSINAACKMCKLCVKKGPEGICSVLESKVTTINKDEWNGIAVYIEHKNGIAHPVSFELIGKAKELASVINQPVIAILIGKDVTDLANEVLTYGVDTVYVCEEKDLEQFNIELFTEVMEKFINEHKPNTILFGGTYLGRSFAPRVAARFKTGLTADCTVLEMKENTDLLQIRPAFGGNIMASIITENHRPQLATVRYKIFKKPEPVEPHGEIKYMNYNLNKKTTITILEQITKEQTVDLSEAELIVAVGRAFKKQEDLKMAEELAELLGAELACTRPIIENGWMDARKQIGLSGRTVSPKLIINLGISGSVQYVAGMKGSDCIISIDQDEDCSLFDVSHYAIVGDLYKILPTLINKVKTNKSLI</sequence>
<dbReference type="Pfam" id="PF00766">
    <property type="entry name" value="ETF_alpha"/>
    <property type="match status" value="1"/>
</dbReference>
<dbReference type="STRING" id="1033810.HLPCO_002209"/>
<keyword evidence="2" id="KW-0285">Flavoprotein</keyword>
<dbReference type="PIRSF" id="PIRSF000089">
    <property type="entry name" value="Electra_flavoP_a"/>
    <property type="match status" value="1"/>
</dbReference>
<dbReference type="SUPFAM" id="SSF52402">
    <property type="entry name" value="Adenine nucleotide alpha hydrolases-like"/>
    <property type="match status" value="1"/>
</dbReference>
<dbReference type="GO" id="GO:0009055">
    <property type="term" value="F:electron transfer activity"/>
    <property type="evidence" value="ECO:0007669"/>
    <property type="project" value="InterPro"/>
</dbReference>
<dbReference type="CDD" id="cd01715">
    <property type="entry name" value="ETF_alpha"/>
    <property type="match status" value="1"/>
</dbReference>
<dbReference type="EMBL" id="AFNU02000008">
    <property type="protein sequence ID" value="ERJ11726.1"/>
    <property type="molecule type" value="Genomic_DNA"/>
</dbReference>
<evidence type="ECO:0000259" key="3">
    <source>
        <dbReference type="SMART" id="SM00893"/>
    </source>
</evidence>
<dbReference type="Proteomes" id="UP000005707">
    <property type="component" value="Unassembled WGS sequence"/>
</dbReference>
<comment type="caution">
    <text evidence="4">The sequence shown here is derived from an EMBL/GenBank/DDBJ whole genome shotgun (WGS) entry which is preliminary data.</text>
</comment>
<dbReference type="GO" id="GO:0050660">
    <property type="term" value="F:flavin adenine dinucleotide binding"/>
    <property type="evidence" value="ECO:0007669"/>
    <property type="project" value="InterPro"/>
</dbReference>
<dbReference type="SUPFAM" id="SSF52467">
    <property type="entry name" value="DHS-like NAD/FAD-binding domain"/>
    <property type="match status" value="1"/>
</dbReference>
<dbReference type="InterPro" id="IPR014731">
    <property type="entry name" value="ETF_asu_C"/>
</dbReference>
<dbReference type="InterPro" id="IPR033947">
    <property type="entry name" value="ETF_alpha_N"/>
</dbReference>
<feature type="binding site" evidence="2">
    <location>
        <begin position="322"/>
        <end position="326"/>
    </location>
    <ligand>
        <name>FAD</name>
        <dbReference type="ChEBI" id="CHEBI:57692"/>
    </ligand>
</feature>
<feature type="binding site" evidence="2">
    <location>
        <position position="283"/>
    </location>
    <ligand>
        <name>FAD</name>
        <dbReference type="ChEBI" id="CHEBI:57692"/>
    </ligand>
</feature>
<comment type="similarity">
    <text evidence="1">Belongs to the ETF alpha-subunit/FixB family.</text>
</comment>
<feature type="binding site" evidence="2">
    <location>
        <begin position="308"/>
        <end position="309"/>
    </location>
    <ligand>
        <name>FAD</name>
        <dbReference type="ChEBI" id="CHEBI:57692"/>
    </ligand>
</feature>
<dbReference type="InterPro" id="IPR001308">
    <property type="entry name" value="ETF_a/FixB"/>
</dbReference>
<protein>
    <submittedName>
        <fullName evidence="4">Electron transfer flavoprotein alpha-subunit</fullName>
        <ecNumber evidence="4">1.3.99.16</ecNumber>
    </submittedName>
</protein>
<evidence type="ECO:0000256" key="1">
    <source>
        <dbReference type="ARBA" id="ARBA00005817"/>
    </source>
</evidence>
<dbReference type="RefSeq" id="WP_008824407.1">
    <property type="nucleotide sequence ID" value="NZ_AFNU02000008.1"/>
</dbReference>
<dbReference type="GO" id="GO:0047121">
    <property type="term" value="F:isoquinoline 1-oxidoreductase activity"/>
    <property type="evidence" value="ECO:0007669"/>
    <property type="project" value="UniProtKB-EC"/>
</dbReference>
<dbReference type="eggNOG" id="COG2025">
    <property type="taxonomic scope" value="Bacteria"/>
</dbReference>
<dbReference type="EC" id="1.3.99.16" evidence="4"/>
<dbReference type="InterPro" id="IPR014729">
    <property type="entry name" value="Rossmann-like_a/b/a_fold"/>
</dbReference>
<comment type="cofactor">
    <cofactor evidence="2">
        <name>FAD</name>
        <dbReference type="ChEBI" id="CHEBI:57692"/>
    </cofactor>
    <text evidence="2">Binds 1 FAD per dimer.</text>
</comment>
<dbReference type="InParanoid" id="F7PU88"/>